<evidence type="ECO:0000256" key="2">
    <source>
        <dbReference type="SAM" id="Phobius"/>
    </source>
</evidence>
<dbReference type="Proteomes" id="UP000317893">
    <property type="component" value="Unassembled WGS sequence"/>
</dbReference>
<feature type="region of interest" description="Disordered" evidence="1">
    <location>
        <begin position="219"/>
        <end position="246"/>
    </location>
</feature>
<feature type="compositionally biased region" description="Basic and acidic residues" evidence="1">
    <location>
        <begin position="236"/>
        <end position="246"/>
    </location>
</feature>
<name>A0A542E5T0_9MICO</name>
<proteinExistence type="predicted"/>
<sequence length="246" mass="26642">MAKDAKDPQDAGTAKKPGRFAQLRQIFDAARQVDPRITWWMLGAFLVTVAVVTGIGALLGHWLYALFLGILFGLLAALVTMSRRAEKAAYRQIEGQVGAASAALTSLRRGWFYDREPVAADAQKPGDLSGAALVYRATGRPGIVLVGEGPRARVAKLLAAERKRVERVAPGVPVTLVRVGDGDDEIPLTKLVGRVQRLKPVLTKDEVSVVNKRLKALGGMRPPLPKGVDPSRAAKQRMDRRALRGR</sequence>
<dbReference type="EMBL" id="VFMN01000001">
    <property type="protein sequence ID" value="TQJ10693.1"/>
    <property type="molecule type" value="Genomic_DNA"/>
</dbReference>
<gene>
    <name evidence="3" type="ORF">FB458_3822</name>
</gene>
<organism evidence="3 4">
    <name type="scientific">Lapillicoccus jejuensis</name>
    <dbReference type="NCBI Taxonomy" id="402171"/>
    <lineage>
        <taxon>Bacteria</taxon>
        <taxon>Bacillati</taxon>
        <taxon>Actinomycetota</taxon>
        <taxon>Actinomycetes</taxon>
        <taxon>Micrococcales</taxon>
        <taxon>Intrasporangiaceae</taxon>
        <taxon>Lapillicoccus</taxon>
    </lineage>
</organism>
<feature type="transmembrane region" description="Helical" evidence="2">
    <location>
        <begin position="62"/>
        <end position="81"/>
    </location>
</feature>
<dbReference type="Pfam" id="PF13829">
    <property type="entry name" value="DUF4191"/>
    <property type="match status" value="1"/>
</dbReference>
<dbReference type="InterPro" id="IPR025445">
    <property type="entry name" value="DUF4191"/>
</dbReference>
<evidence type="ECO:0000256" key="1">
    <source>
        <dbReference type="SAM" id="MobiDB-lite"/>
    </source>
</evidence>
<keyword evidence="2" id="KW-1133">Transmembrane helix</keyword>
<dbReference type="AlphaFoldDB" id="A0A542E5T0"/>
<evidence type="ECO:0000313" key="4">
    <source>
        <dbReference type="Proteomes" id="UP000317893"/>
    </source>
</evidence>
<dbReference type="RefSeq" id="WP_141849881.1">
    <property type="nucleotide sequence ID" value="NZ_BAAAPR010000012.1"/>
</dbReference>
<keyword evidence="2" id="KW-0472">Membrane</keyword>
<comment type="caution">
    <text evidence="3">The sequence shown here is derived from an EMBL/GenBank/DDBJ whole genome shotgun (WGS) entry which is preliminary data.</text>
</comment>
<protein>
    <submittedName>
        <fullName evidence="3">Uncharacterized protein DUF4191</fullName>
    </submittedName>
</protein>
<keyword evidence="4" id="KW-1185">Reference proteome</keyword>
<keyword evidence="2" id="KW-0812">Transmembrane</keyword>
<accession>A0A542E5T0</accession>
<evidence type="ECO:0000313" key="3">
    <source>
        <dbReference type="EMBL" id="TQJ10693.1"/>
    </source>
</evidence>
<feature type="transmembrane region" description="Helical" evidence="2">
    <location>
        <begin position="37"/>
        <end position="56"/>
    </location>
</feature>
<dbReference type="OrthoDB" id="8479889at2"/>
<reference evidence="3 4" key="1">
    <citation type="submission" date="2019-06" db="EMBL/GenBank/DDBJ databases">
        <title>Sequencing the genomes of 1000 actinobacteria strains.</title>
        <authorList>
            <person name="Klenk H.-P."/>
        </authorList>
    </citation>
    <scope>NUCLEOTIDE SEQUENCE [LARGE SCALE GENOMIC DNA]</scope>
    <source>
        <strain evidence="3 4">DSM 18607</strain>
    </source>
</reference>